<name>A0ABU1XJ78_9NOCA</name>
<evidence type="ECO:0000313" key="2">
    <source>
        <dbReference type="Proteomes" id="UP001251217"/>
    </source>
</evidence>
<accession>A0ABU1XJ78</accession>
<dbReference type="Proteomes" id="UP001251217">
    <property type="component" value="Unassembled WGS sequence"/>
</dbReference>
<proteinExistence type="predicted"/>
<dbReference type="RefSeq" id="WP_157104205.1">
    <property type="nucleotide sequence ID" value="NZ_JAVDWW010000006.1"/>
</dbReference>
<sequence length="57" mass="6092">MRCELREAATGTTIAGVQNHFNLGDRPHRSVLGRAAARDSGIAPASWDRFERAGAVA</sequence>
<reference evidence="1 2" key="1">
    <citation type="submission" date="2023-07" db="EMBL/GenBank/DDBJ databases">
        <title>Sorghum-associated microbial communities from plants grown in Nebraska, USA.</title>
        <authorList>
            <person name="Schachtman D."/>
        </authorList>
    </citation>
    <scope>NUCLEOTIDE SEQUENCE [LARGE SCALE GENOMIC DNA]</scope>
    <source>
        <strain evidence="1 2">4272</strain>
    </source>
</reference>
<dbReference type="EMBL" id="JAVDWW010000006">
    <property type="protein sequence ID" value="MDR7170111.1"/>
    <property type="molecule type" value="Genomic_DNA"/>
</dbReference>
<organism evidence="1 2">
    <name type="scientific">Nocardia kruczakiae</name>
    <dbReference type="NCBI Taxonomy" id="261477"/>
    <lineage>
        <taxon>Bacteria</taxon>
        <taxon>Bacillati</taxon>
        <taxon>Actinomycetota</taxon>
        <taxon>Actinomycetes</taxon>
        <taxon>Mycobacteriales</taxon>
        <taxon>Nocardiaceae</taxon>
        <taxon>Nocardia</taxon>
    </lineage>
</organism>
<keyword evidence="2" id="KW-1185">Reference proteome</keyword>
<protein>
    <submittedName>
        <fullName evidence="1">Uncharacterized protein</fullName>
    </submittedName>
</protein>
<comment type="caution">
    <text evidence="1">The sequence shown here is derived from an EMBL/GenBank/DDBJ whole genome shotgun (WGS) entry which is preliminary data.</text>
</comment>
<evidence type="ECO:0000313" key="1">
    <source>
        <dbReference type="EMBL" id="MDR7170111.1"/>
    </source>
</evidence>
<gene>
    <name evidence="1" type="ORF">J2W56_003862</name>
</gene>